<comment type="pathway">
    <text evidence="3">Cofactor biosynthesis; tetrahydrofolate biosynthesis; 7,8-dihydrofolate from 2-amino-4-hydroxy-6-hydroxymethyl-7,8-dihydropteridine diphosphate and 4-aminobenzoate: step 2/2.</text>
</comment>
<comment type="pathway">
    <text evidence="4">Cofactor biosynthesis; tetrahydrofolylpolyglutamate biosynthesis.</text>
</comment>
<evidence type="ECO:0000259" key="24">
    <source>
        <dbReference type="Pfam" id="PF02875"/>
    </source>
</evidence>
<dbReference type="Gene3D" id="3.90.190.20">
    <property type="entry name" value="Mur ligase, C-terminal domain"/>
    <property type="match status" value="1"/>
</dbReference>
<evidence type="ECO:0000256" key="4">
    <source>
        <dbReference type="ARBA" id="ARBA00005150"/>
    </source>
</evidence>
<evidence type="ECO:0000256" key="2">
    <source>
        <dbReference type="ARBA" id="ARBA00002714"/>
    </source>
</evidence>
<evidence type="ECO:0000256" key="9">
    <source>
        <dbReference type="ARBA" id="ARBA00019357"/>
    </source>
</evidence>
<evidence type="ECO:0000256" key="11">
    <source>
        <dbReference type="ARBA" id="ARBA00022723"/>
    </source>
</evidence>
<evidence type="ECO:0000256" key="15">
    <source>
        <dbReference type="ARBA" id="ARBA00022909"/>
    </source>
</evidence>
<dbReference type="PANTHER" id="PTHR11136">
    <property type="entry name" value="FOLYLPOLYGLUTAMATE SYNTHASE-RELATED"/>
    <property type="match status" value="1"/>
</dbReference>
<evidence type="ECO:0000256" key="1">
    <source>
        <dbReference type="ARBA" id="ARBA00001946"/>
    </source>
</evidence>
<dbReference type="EC" id="6.3.2.12" evidence="7"/>
<dbReference type="SUPFAM" id="SSF53623">
    <property type="entry name" value="MurD-like peptide ligases, catalytic domain"/>
    <property type="match status" value="1"/>
</dbReference>
<comment type="similarity">
    <text evidence="5 23">Belongs to the folylpolyglutamate synthase family.</text>
</comment>
<keyword evidence="10 23" id="KW-0436">Ligase</keyword>
<dbReference type="GO" id="GO:0046656">
    <property type="term" value="P:folic acid biosynthetic process"/>
    <property type="evidence" value="ECO:0007669"/>
    <property type="project" value="UniProtKB-KW"/>
</dbReference>
<dbReference type="Pfam" id="PF08245">
    <property type="entry name" value="Mur_ligase_M"/>
    <property type="match status" value="1"/>
</dbReference>
<evidence type="ECO:0000256" key="20">
    <source>
        <dbReference type="ARBA" id="ARBA00047808"/>
    </source>
</evidence>
<dbReference type="InterPro" id="IPR001645">
    <property type="entry name" value="Folylpolyglutamate_synth"/>
</dbReference>
<dbReference type="GO" id="GO:0046872">
    <property type="term" value="F:metal ion binding"/>
    <property type="evidence" value="ECO:0007669"/>
    <property type="project" value="UniProtKB-KW"/>
</dbReference>
<feature type="domain" description="Mur ligase central" evidence="25">
    <location>
        <begin position="48"/>
        <end position="223"/>
    </location>
</feature>
<dbReference type="InterPro" id="IPR004101">
    <property type="entry name" value="Mur_ligase_C"/>
</dbReference>
<dbReference type="Proteomes" id="UP000241074">
    <property type="component" value="Chromosome"/>
</dbReference>
<evidence type="ECO:0000259" key="25">
    <source>
        <dbReference type="Pfam" id="PF08245"/>
    </source>
</evidence>
<feature type="domain" description="Mur ligase C-terminal" evidence="24">
    <location>
        <begin position="288"/>
        <end position="420"/>
    </location>
</feature>
<dbReference type="InterPro" id="IPR036565">
    <property type="entry name" value="Mur-like_cat_sf"/>
</dbReference>
<dbReference type="PIRSF" id="PIRSF001563">
    <property type="entry name" value="Folylpolyglu_synth"/>
    <property type="match status" value="1"/>
</dbReference>
<evidence type="ECO:0000313" key="26">
    <source>
        <dbReference type="EMBL" id="AVP96928.1"/>
    </source>
</evidence>
<keyword evidence="27" id="KW-1185">Reference proteome</keyword>
<keyword evidence="13 23" id="KW-0067">ATP-binding</keyword>
<dbReference type="RefSeq" id="WP_106890853.1">
    <property type="nucleotide sequence ID" value="NZ_CP027860.1"/>
</dbReference>
<evidence type="ECO:0000256" key="14">
    <source>
        <dbReference type="ARBA" id="ARBA00022842"/>
    </source>
</evidence>
<dbReference type="EC" id="6.3.2.17" evidence="8"/>
<dbReference type="GO" id="GO:0005737">
    <property type="term" value="C:cytoplasm"/>
    <property type="evidence" value="ECO:0007669"/>
    <property type="project" value="TreeGrafter"/>
</dbReference>
<dbReference type="InterPro" id="IPR036615">
    <property type="entry name" value="Mur_ligase_C_dom_sf"/>
</dbReference>
<comment type="catalytic activity">
    <reaction evidence="21">
        <text>(6R)-5,10-methylenetetrahydrofolyl-(gamma-L-Glu)(n) + L-glutamate + ATP = (6R)-5,10-methylenetetrahydrofolyl-(gamma-L-Glu)(n+1) + ADP + phosphate + H(+)</text>
        <dbReference type="Rhea" id="RHEA:51912"/>
        <dbReference type="Rhea" id="RHEA-COMP:13257"/>
        <dbReference type="Rhea" id="RHEA-COMP:13258"/>
        <dbReference type="ChEBI" id="CHEBI:15378"/>
        <dbReference type="ChEBI" id="CHEBI:29985"/>
        <dbReference type="ChEBI" id="CHEBI:30616"/>
        <dbReference type="ChEBI" id="CHEBI:43474"/>
        <dbReference type="ChEBI" id="CHEBI:136572"/>
        <dbReference type="ChEBI" id="CHEBI:456216"/>
        <dbReference type="EC" id="6.3.2.17"/>
    </reaction>
</comment>
<comment type="catalytic activity">
    <reaction evidence="20">
        <text>10-formyltetrahydrofolyl-(gamma-L-Glu)(n) + L-glutamate + ATP = 10-formyltetrahydrofolyl-(gamma-L-Glu)(n+1) + ADP + phosphate + H(+)</text>
        <dbReference type="Rhea" id="RHEA:51904"/>
        <dbReference type="Rhea" id="RHEA-COMP:13088"/>
        <dbReference type="Rhea" id="RHEA-COMP:14300"/>
        <dbReference type="ChEBI" id="CHEBI:15378"/>
        <dbReference type="ChEBI" id="CHEBI:29985"/>
        <dbReference type="ChEBI" id="CHEBI:30616"/>
        <dbReference type="ChEBI" id="CHEBI:43474"/>
        <dbReference type="ChEBI" id="CHEBI:134413"/>
        <dbReference type="ChEBI" id="CHEBI:456216"/>
        <dbReference type="EC" id="6.3.2.17"/>
    </reaction>
</comment>
<evidence type="ECO:0000313" key="27">
    <source>
        <dbReference type="Proteomes" id="UP000241074"/>
    </source>
</evidence>
<evidence type="ECO:0000256" key="13">
    <source>
        <dbReference type="ARBA" id="ARBA00022840"/>
    </source>
</evidence>
<accession>A0A2P1PQ30</accession>
<evidence type="ECO:0000256" key="3">
    <source>
        <dbReference type="ARBA" id="ARBA00004799"/>
    </source>
</evidence>
<dbReference type="PANTHER" id="PTHR11136:SF0">
    <property type="entry name" value="DIHYDROFOLATE SYNTHETASE-RELATED"/>
    <property type="match status" value="1"/>
</dbReference>
<gene>
    <name evidence="26" type="ORF">C7S18_06815</name>
</gene>
<evidence type="ECO:0000256" key="16">
    <source>
        <dbReference type="ARBA" id="ARBA00030048"/>
    </source>
</evidence>
<dbReference type="GO" id="GO:0008841">
    <property type="term" value="F:dihydrofolate synthase activity"/>
    <property type="evidence" value="ECO:0007669"/>
    <property type="project" value="UniProtKB-EC"/>
</dbReference>
<evidence type="ECO:0000256" key="7">
    <source>
        <dbReference type="ARBA" id="ARBA00013023"/>
    </source>
</evidence>
<protein>
    <recommendedName>
        <fullName evidence="9">Dihydrofolate synthase/folylpolyglutamate synthase</fullName>
        <ecNumber evidence="7">6.3.2.12</ecNumber>
        <ecNumber evidence="8">6.3.2.17</ecNumber>
    </recommendedName>
    <alternativeName>
        <fullName evidence="18">Folylpoly-gamma-glutamate synthetase-dihydrofolate synthetase</fullName>
    </alternativeName>
    <alternativeName>
        <fullName evidence="16">Folylpolyglutamate synthetase</fullName>
    </alternativeName>
    <alternativeName>
        <fullName evidence="17">Tetrahydrofolylpolyglutamate synthase</fullName>
    </alternativeName>
</protein>
<evidence type="ECO:0000256" key="5">
    <source>
        <dbReference type="ARBA" id="ARBA00008276"/>
    </source>
</evidence>
<reference evidence="26 27" key="1">
    <citation type="submission" date="2018-03" db="EMBL/GenBank/DDBJ databases">
        <title>Ahniella affigens gen. nov., sp. nov., a gammaproteobacterium isolated from sandy soil near a stream.</title>
        <authorList>
            <person name="Ko Y."/>
            <person name="Kim J.-H."/>
        </authorList>
    </citation>
    <scope>NUCLEOTIDE SEQUENCE [LARGE SCALE GENOMIC DNA]</scope>
    <source>
        <strain evidence="26 27">D13</strain>
    </source>
</reference>
<dbReference type="AlphaFoldDB" id="A0A2P1PQ30"/>
<dbReference type="Pfam" id="PF02875">
    <property type="entry name" value="Mur_ligase_C"/>
    <property type="match status" value="1"/>
</dbReference>
<evidence type="ECO:0000256" key="21">
    <source>
        <dbReference type="ARBA" id="ARBA00049035"/>
    </source>
</evidence>
<comment type="subunit">
    <text evidence="6">Monomer.</text>
</comment>
<evidence type="ECO:0000256" key="22">
    <source>
        <dbReference type="ARBA" id="ARBA00049161"/>
    </source>
</evidence>
<keyword evidence="12 23" id="KW-0547">Nucleotide-binding</keyword>
<evidence type="ECO:0000256" key="8">
    <source>
        <dbReference type="ARBA" id="ARBA00013025"/>
    </source>
</evidence>
<dbReference type="GO" id="GO:0004326">
    <property type="term" value="F:tetrahydrofolylpolyglutamate synthase activity"/>
    <property type="evidence" value="ECO:0007669"/>
    <property type="project" value="UniProtKB-EC"/>
</dbReference>
<dbReference type="FunFam" id="3.40.1190.10:FF:000004">
    <property type="entry name" value="Dihydrofolate synthase/folylpolyglutamate synthase"/>
    <property type="match status" value="1"/>
</dbReference>
<comment type="catalytic activity">
    <reaction evidence="19">
        <text>(6S)-5,6,7,8-tetrahydrofolyl-(gamma-L-Glu)(n) + L-glutamate + ATP = (6S)-5,6,7,8-tetrahydrofolyl-(gamma-L-Glu)(n+1) + ADP + phosphate + H(+)</text>
        <dbReference type="Rhea" id="RHEA:10580"/>
        <dbReference type="Rhea" id="RHEA-COMP:14738"/>
        <dbReference type="Rhea" id="RHEA-COMP:14740"/>
        <dbReference type="ChEBI" id="CHEBI:15378"/>
        <dbReference type="ChEBI" id="CHEBI:29985"/>
        <dbReference type="ChEBI" id="CHEBI:30616"/>
        <dbReference type="ChEBI" id="CHEBI:43474"/>
        <dbReference type="ChEBI" id="CHEBI:141005"/>
        <dbReference type="ChEBI" id="CHEBI:456216"/>
        <dbReference type="EC" id="6.3.2.17"/>
    </reaction>
</comment>
<evidence type="ECO:0000256" key="17">
    <source>
        <dbReference type="ARBA" id="ARBA00030592"/>
    </source>
</evidence>
<evidence type="ECO:0000256" key="23">
    <source>
        <dbReference type="PIRNR" id="PIRNR001563"/>
    </source>
</evidence>
<keyword evidence="15" id="KW-0289">Folate biosynthesis</keyword>
<sequence length="429" mass="46470">MNEPWQLSDWLRFLQTQHPTEIELGLERVRAVWERLGAPSVAAQTIIVAGTNGKGSTVGFIDALARAHGWRVGRYTSPHLQHFNERIAVQGEDVSDARLIATFERVRAAQADTRLTYFEFTTLAAFLIFAESALDLAVLEVGLGGRLDAVNLIDADVAVLTSVDLDHQDWLGDTRESIGFEKAGVFRPGNPAIVGFADVPDSVRQHAAQIGAPVFVRGESDRVTVLADTWSLQSDVLSWLDLPKPLMPAPVQVQNAASALLALARLPRPPALSQDPCADVFLHMQTRGRLQTLAIQGRDVVFDVGHNPEAARALAAWLAVEQKRAPEALTFAVFSVLADKDIAGIAEALSESIDLWFVCGLDTFSTRGRSAEALANALRRALGMGPTAQIVRAHESPSAALQAALETANDQDRILVFGSFVLLEQLLPS</sequence>
<dbReference type="UniPathway" id="UPA00077">
    <property type="reaction ID" value="UER00157"/>
</dbReference>
<dbReference type="KEGG" id="xba:C7S18_06815"/>
<dbReference type="GO" id="GO:0046654">
    <property type="term" value="P:tetrahydrofolate biosynthetic process"/>
    <property type="evidence" value="ECO:0007669"/>
    <property type="project" value="UniProtKB-UniPathway"/>
</dbReference>
<dbReference type="InterPro" id="IPR013221">
    <property type="entry name" value="Mur_ligase_cen"/>
</dbReference>
<dbReference type="OrthoDB" id="9809356at2"/>
<dbReference type="EMBL" id="CP027860">
    <property type="protein sequence ID" value="AVP96928.1"/>
    <property type="molecule type" value="Genomic_DNA"/>
</dbReference>
<evidence type="ECO:0000256" key="18">
    <source>
        <dbReference type="ARBA" id="ARBA00032510"/>
    </source>
</evidence>
<evidence type="ECO:0000256" key="12">
    <source>
        <dbReference type="ARBA" id="ARBA00022741"/>
    </source>
</evidence>
<evidence type="ECO:0000256" key="19">
    <source>
        <dbReference type="ARBA" id="ARBA00047493"/>
    </source>
</evidence>
<keyword evidence="11" id="KW-0479">Metal-binding</keyword>
<reference evidence="26 27" key="2">
    <citation type="submission" date="2018-03" db="EMBL/GenBank/DDBJ databases">
        <authorList>
            <person name="Keele B.F."/>
        </authorList>
    </citation>
    <scope>NUCLEOTIDE SEQUENCE [LARGE SCALE GENOMIC DNA]</scope>
    <source>
        <strain evidence="26 27">D13</strain>
    </source>
</reference>
<name>A0A2P1PQ30_9GAMM</name>
<evidence type="ECO:0000256" key="6">
    <source>
        <dbReference type="ARBA" id="ARBA00011245"/>
    </source>
</evidence>
<proteinExistence type="inferred from homology"/>
<organism evidence="26 27">
    <name type="scientific">Ahniella affigens</name>
    <dbReference type="NCBI Taxonomy" id="2021234"/>
    <lineage>
        <taxon>Bacteria</taxon>
        <taxon>Pseudomonadati</taxon>
        <taxon>Pseudomonadota</taxon>
        <taxon>Gammaproteobacteria</taxon>
        <taxon>Lysobacterales</taxon>
        <taxon>Rhodanobacteraceae</taxon>
        <taxon>Ahniella</taxon>
    </lineage>
</organism>
<keyword evidence="14" id="KW-0460">Magnesium</keyword>
<comment type="cofactor">
    <cofactor evidence="1">
        <name>Mg(2+)</name>
        <dbReference type="ChEBI" id="CHEBI:18420"/>
    </cofactor>
</comment>
<dbReference type="GO" id="GO:0005524">
    <property type="term" value="F:ATP binding"/>
    <property type="evidence" value="ECO:0007669"/>
    <property type="project" value="UniProtKB-KW"/>
</dbReference>
<evidence type="ECO:0000256" key="10">
    <source>
        <dbReference type="ARBA" id="ARBA00022598"/>
    </source>
</evidence>
<comment type="function">
    <text evidence="2">Functions in two distinct reactions of the de novo folate biosynthetic pathway. Catalyzes the addition of a glutamate residue to dihydropteroate (7,8-dihydropteroate or H2Pte) to form dihydrofolate (7,8-dihydrofolate monoglutamate or H2Pte-Glu). Also catalyzes successive additions of L-glutamate to tetrahydrofolate or 10-formyltetrahydrofolate or 5,10-methylenetetrahydrofolate, leading to folylpolyglutamate derivatives.</text>
</comment>
<dbReference type="SUPFAM" id="SSF53244">
    <property type="entry name" value="MurD-like peptide ligases, peptide-binding domain"/>
    <property type="match status" value="1"/>
</dbReference>
<comment type="catalytic activity">
    <reaction evidence="22">
        <text>7,8-dihydropteroate + L-glutamate + ATP = 7,8-dihydrofolate + ADP + phosphate + H(+)</text>
        <dbReference type="Rhea" id="RHEA:23584"/>
        <dbReference type="ChEBI" id="CHEBI:15378"/>
        <dbReference type="ChEBI" id="CHEBI:17839"/>
        <dbReference type="ChEBI" id="CHEBI:29985"/>
        <dbReference type="ChEBI" id="CHEBI:30616"/>
        <dbReference type="ChEBI" id="CHEBI:43474"/>
        <dbReference type="ChEBI" id="CHEBI:57451"/>
        <dbReference type="ChEBI" id="CHEBI:456216"/>
        <dbReference type="EC" id="6.3.2.12"/>
    </reaction>
</comment>
<dbReference type="Gene3D" id="3.40.1190.10">
    <property type="entry name" value="Mur-like, catalytic domain"/>
    <property type="match status" value="1"/>
</dbReference>
<dbReference type="NCBIfam" id="TIGR01499">
    <property type="entry name" value="folC"/>
    <property type="match status" value="1"/>
</dbReference>